<comment type="caution">
    <text evidence="2">The sequence shown here is derived from an EMBL/GenBank/DDBJ whole genome shotgun (WGS) entry which is preliminary data.</text>
</comment>
<name>A0A918XW05_9PROT</name>
<protein>
    <submittedName>
        <fullName evidence="2">Methyltransferase type 11</fullName>
    </submittedName>
</protein>
<dbReference type="Pfam" id="PF13649">
    <property type="entry name" value="Methyltransf_25"/>
    <property type="match status" value="1"/>
</dbReference>
<dbReference type="RefSeq" id="WP_189993817.1">
    <property type="nucleotide sequence ID" value="NZ_BMZS01000011.1"/>
</dbReference>
<dbReference type="SUPFAM" id="SSF53335">
    <property type="entry name" value="S-adenosyl-L-methionine-dependent methyltransferases"/>
    <property type="match status" value="1"/>
</dbReference>
<keyword evidence="2" id="KW-0489">Methyltransferase</keyword>
<reference evidence="2" key="2">
    <citation type="submission" date="2020-09" db="EMBL/GenBank/DDBJ databases">
        <authorList>
            <person name="Sun Q."/>
            <person name="Kim S."/>
        </authorList>
    </citation>
    <scope>NUCLEOTIDE SEQUENCE</scope>
    <source>
        <strain evidence="2">KCTC 42651</strain>
    </source>
</reference>
<evidence type="ECO:0000313" key="3">
    <source>
        <dbReference type="Proteomes" id="UP000630353"/>
    </source>
</evidence>
<feature type="domain" description="Methyltransferase" evidence="1">
    <location>
        <begin position="42"/>
        <end position="136"/>
    </location>
</feature>
<dbReference type="EMBL" id="BMZS01000011">
    <property type="protein sequence ID" value="GHD59754.1"/>
    <property type="molecule type" value="Genomic_DNA"/>
</dbReference>
<dbReference type="AlphaFoldDB" id="A0A918XW05"/>
<evidence type="ECO:0000259" key="1">
    <source>
        <dbReference type="Pfam" id="PF13649"/>
    </source>
</evidence>
<proteinExistence type="predicted"/>
<dbReference type="GO" id="GO:0008168">
    <property type="term" value="F:methyltransferase activity"/>
    <property type="evidence" value="ECO:0007669"/>
    <property type="project" value="UniProtKB-KW"/>
</dbReference>
<dbReference type="Proteomes" id="UP000630353">
    <property type="component" value="Unassembled WGS sequence"/>
</dbReference>
<keyword evidence="3" id="KW-1185">Reference proteome</keyword>
<dbReference type="InterPro" id="IPR029063">
    <property type="entry name" value="SAM-dependent_MTases_sf"/>
</dbReference>
<dbReference type="GO" id="GO:0032259">
    <property type="term" value="P:methylation"/>
    <property type="evidence" value="ECO:0007669"/>
    <property type="project" value="UniProtKB-KW"/>
</dbReference>
<dbReference type="PANTHER" id="PTHR43464:SF78">
    <property type="entry name" value="SLR1117 PROTEIN"/>
    <property type="match status" value="1"/>
</dbReference>
<accession>A0A918XW05</accession>
<sequence length="251" mass="27676">MDDLDLLIDLHREAARQGPGGDEETRLSIALSGLRGAQGLRIADIGCGTGASTLVLARELDATVTAVDFVLAFLDRLAEAAQRAGLDDRIETLAASMDALPFEDRSLDAIWSEGAIYNMGFEAGVRAWRRFLEPGGILAVSDLTWLTGDRPAELERHWTREYPGVATASTKMAILEANGYSPIGYFPLPERCWLANYYRPMQERFAGFLSRNGHSRAARAVVEAEQAEIALYERFSAFYGYGYYVARRTPG</sequence>
<evidence type="ECO:0000313" key="2">
    <source>
        <dbReference type="EMBL" id="GHD59754.1"/>
    </source>
</evidence>
<dbReference type="PANTHER" id="PTHR43464">
    <property type="entry name" value="METHYLTRANSFERASE"/>
    <property type="match status" value="1"/>
</dbReference>
<keyword evidence="2" id="KW-0808">Transferase</keyword>
<dbReference type="CDD" id="cd02440">
    <property type="entry name" value="AdoMet_MTases"/>
    <property type="match status" value="1"/>
</dbReference>
<gene>
    <name evidence="2" type="ORF">GCM10017083_44690</name>
</gene>
<organism evidence="2 3">
    <name type="scientific">Thalassobaculum fulvum</name>
    <dbReference type="NCBI Taxonomy" id="1633335"/>
    <lineage>
        <taxon>Bacteria</taxon>
        <taxon>Pseudomonadati</taxon>
        <taxon>Pseudomonadota</taxon>
        <taxon>Alphaproteobacteria</taxon>
        <taxon>Rhodospirillales</taxon>
        <taxon>Thalassobaculaceae</taxon>
        <taxon>Thalassobaculum</taxon>
    </lineage>
</organism>
<reference evidence="2" key="1">
    <citation type="journal article" date="2014" name="Int. J. Syst. Evol. Microbiol.">
        <title>Complete genome sequence of Corynebacterium casei LMG S-19264T (=DSM 44701T), isolated from a smear-ripened cheese.</title>
        <authorList>
            <consortium name="US DOE Joint Genome Institute (JGI-PGF)"/>
            <person name="Walter F."/>
            <person name="Albersmeier A."/>
            <person name="Kalinowski J."/>
            <person name="Ruckert C."/>
        </authorList>
    </citation>
    <scope>NUCLEOTIDE SEQUENCE</scope>
    <source>
        <strain evidence="2">KCTC 42651</strain>
    </source>
</reference>
<dbReference type="Gene3D" id="3.40.50.150">
    <property type="entry name" value="Vaccinia Virus protein VP39"/>
    <property type="match status" value="1"/>
</dbReference>
<dbReference type="InterPro" id="IPR041698">
    <property type="entry name" value="Methyltransf_25"/>
</dbReference>